<evidence type="ECO:0000256" key="5">
    <source>
        <dbReference type="ARBA" id="ARBA00022917"/>
    </source>
</evidence>
<feature type="binding site" evidence="8">
    <location>
        <position position="385"/>
    </location>
    <ligand>
        <name>L-serine</name>
        <dbReference type="ChEBI" id="CHEBI:33384"/>
    </ligand>
</feature>
<dbReference type="GO" id="GO:0004828">
    <property type="term" value="F:serine-tRNA ligase activity"/>
    <property type="evidence" value="ECO:0007669"/>
    <property type="project" value="UniProtKB-UniRule"/>
</dbReference>
<evidence type="ECO:0000256" key="6">
    <source>
        <dbReference type="ARBA" id="ARBA00023146"/>
    </source>
</evidence>
<dbReference type="InterPro" id="IPR002317">
    <property type="entry name" value="Ser-tRNA-ligase_type_1"/>
</dbReference>
<evidence type="ECO:0000256" key="7">
    <source>
        <dbReference type="NCBIfam" id="TIGR00414"/>
    </source>
</evidence>
<keyword evidence="3" id="KW-0547">Nucleotide-binding</keyword>
<feature type="binding site" evidence="9">
    <location>
        <begin position="263"/>
        <end position="265"/>
    </location>
    <ligand>
        <name>ATP</name>
        <dbReference type="ChEBI" id="CHEBI:30616"/>
    </ligand>
</feature>
<dbReference type="CDD" id="cd00770">
    <property type="entry name" value="SerRS_core"/>
    <property type="match status" value="1"/>
</dbReference>
<dbReference type="InterPro" id="IPR002314">
    <property type="entry name" value="aa-tRNA-synt_IIb"/>
</dbReference>
<dbReference type="PIRSF" id="PIRSF001529">
    <property type="entry name" value="Ser-tRNA-synth_IIa"/>
    <property type="match status" value="1"/>
</dbReference>
<keyword evidence="6" id="KW-0030">Aminoacyl-tRNA synthetase</keyword>
<evidence type="ECO:0000259" key="10">
    <source>
        <dbReference type="PROSITE" id="PS50862"/>
    </source>
</evidence>
<name>A0A1G1XUV3_9BACT</name>
<keyword evidence="4 9" id="KW-0067">ATP-binding</keyword>
<sequence length="429" mass="49098">MLDIKFIRANKEAVQEAAKNKNINLDVERLLSLDETRRELITKIANARSRQKKLGRENIEEAKKLKEEQKVWDTELAEISAQYEELMLKAPTVPSPDTPIGKNSDDNVEILKWGKIPKFDFEPKDHIQIGKDLDILDLERGAKVAGYRGYYIKNEGAQLIMALMMFAFNKMVEKGYSPMIVPTLLKEFALFGSGYFSGKEYDPETDEIYEIATKDKDVEGQKNRERKFLSGTAEPALLAYRAGEVLNESDLPLKICGFSQCYRSEIGSYGKDTKGLYRVHEFMKVEQVILAKADVAQADKLQQEMLAITREIHEELGLPYRLLQICTGDMGSGKYKMFDIEAWLPGLNRWGETGSASNFLDWQARRLNVKYKDKDGQTRFVYMLNNTAMPSVRPFIAILENYQQADGSVEIPKVLRPWMGGLKYIKRKK</sequence>
<dbReference type="Proteomes" id="UP000176241">
    <property type="component" value="Unassembled WGS sequence"/>
</dbReference>
<evidence type="ECO:0000256" key="3">
    <source>
        <dbReference type="ARBA" id="ARBA00022741"/>
    </source>
</evidence>
<dbReference type="NCBIfam" id="TIGR00414">
    <property type="entry name" value="serS"/>
    <property type="match status" value="1"/>
</dbReference>
<dbReference type="PROSITE" id="PS50862">
    <property type="entry name" value="AA_TRNA_LIGASE_II"/>
    <property type="match status" value="1"/>
</dbReference>
<dbReference type="STRING" id="1797533.A2731_02925"/>
<proteinExistence type="predicted"/>
<accession>A0A1G1XUV3</accession>
<dbReference type="InterPro" id="IPR006195">
    <property type="entry name" value="aa-tRNA-synth_II"/>
</dbReference>
<dbReference type="EMBL" id="MHIC01000040">
    <property type="protein sequence ID" value="OGY43808.1"/>
    <property type="molecule type" value="Genomic_DNA"/>
</dbReference>
<dbReference type="Pfam" id="PF02403">
    <property type="entry name" value="Seryl_tRNA_N"/>
    <property type="match status" value="1"/>
</dbReference>
<evidence type="ECO:0000313" key="12">
    <source>
        <dbReference type="Proteomes" id="UP000176241"/>
    </source>
</evidence>
<dbReference type="SUPFAM" id="SSF46589">
    <property type="entry name" value="tRNA-binding arm"/>
    <property type="match status" value="1"/>
</dbReference>
<feature type="binding site" evidence="9">
    <location>
        <begin position="279"/>
        <end position="282"/>
    </location>
    <ligand>
        <name>ATP</name>
        <dbReference type="ChEBI" id="CHEBI:30616"/>
    </ligand>
</feature>
<dbReference type="PANTHER" id="PTHR11778">
    <property type="entry name" value="SERYL-TRNA SYNTHETASE"/>
    <property type="match status" value="1"/>
</dbReference>
<gene>
    <name evidence="11" type="ORF">A2731_02925</name>
</gene>
<keyword evidence="5" id="KW-0648">Protein biosynthesis</keyword>
<reference evidence="11 12" key="1">
    <citation type="journal article" date="2016" name="Nat. Commun.">
        <title>Thousands of microbial genomes shed light on interconnected biogeochemical processes in an aquifer system.</title>
        <authorList>
            <person name="Anantharaman K."/>
            <person name="Brown C.T."/>
            <person name="Hug L.A."/>
            <person name="Sharon I."/>
            <person name="Castelle C.J."/>
            <person name="Probst A.J."/>
            <person name="Thomas B.C."/>
            <person name="Singh A."/>
            <person name="Wilkins M.J."/>
            <person name="Karaoz U."/>
            <person name="Brodie E.L."/>
            <person name="Williams K.H."/>
            <person name="Hubbard S.S."/>
            <person name="Banfield J.F."/>
        </authorList>
    </citation>
    <scope>NUCLEOTIDE SEQUENCE [LARGE SCALE GENOMIC DNA]</scope>
</reference>
<dbReference type="AlphaFoldDB" id="A0A1G1XUV3"/>
<dbReference type="GO" id="GO:0006434">
    <property type="term" value="P:seryl-tRNA aminoacylation"/>
    <property type="evidence" value="ECO:0007669"/>
    <property type="project" value="UniProtKB-UniRule"/>
</dbReference>
<evidence type="ECO:0000256" key="4">
    <source>
        <dbReference type="ARBA" id="ARBA00022840"/>
    </source>
</evidence>
<feature type="binding site" evidence="9">
    <location>
        <begin position="352"/>
        <end position="355"/>
    </location>
    <ligand>
        <name>ATP</name>
        <dbReference type="ChEBI" id="CHEBI:30616"/>
    </ligand>
</feature>
<dbReference type="SUPFAM" id="SSF55681">
    <property type="entry name" value="Class II aaRS and biotin synthetases"/>
    <property type="match status" value="1"/>
</dbReference>
<dbReference type="Pfam" id="PF00587">
    <property type="entry name" value="tRNA-synt_2b"/>
    <property type="match status" value="1"/>
</dbReference>
<feature type="site" description="Important for serine binding" evidence="8">
    <location>
        <position position="387"/>
    </location>
</feature>
<dbReference type="InterPro" id="IPR045864">
    <property type="entry name" value="aa-tRNA-synth_II/BPL/LPL"/>
</dbReference>
<evidence type="ECO:0000256" key="2">
    <source>
        <dbReference type="ARBA" id="ARBA00022598"/>
    </source>
</evidence>
<dbReference type="InterPro" id="IPR033729">
    <property type="entry name" value="SerRS_core"/>
</dbReference>
<feature type="binding site" evidence="8">
    <location>
        <position position="232"/>
    </location>
    <ligand>
        <name>L-serine</name>
        <dbReference type="ChEBI" id="CHEBI:33384"/>
    </ligand>
</feature>
<evidence type="ECO:0000313" key="11">
    <source>
        <dbReference type="EMBL" id="OGY43808.1"/>
    </source>
</evidence>
<dbReference type="PRINTS" id="PR00981">
    <property type="entry name" value="TRNASYNTHSER"/>
</dbReference>
<comment type="caution">
    <text evidence="11">The sequence shown here is derived from an EMBL/GenBank/DDBJ whole genome shotgun (WGS) entry which is preliminary data.</text>
</comment>
<evidence type="ECO:0000256" key="9">
    <source>
        <dbReference type="PIRSR" id="PIRSR001529-2"/>
    </source>
</evidence>
<feature type="domain" description="Aminoacyl-transfer RNA synthetases class-II family profile" evidence="10">
    <location>
        <begin position="125"/>
        <end position="412"/>
    </location>
</feature>
<organism evidence="11 12">
    <name type="scientific">Candidatus Buchananbacteria bacterium RIFCSPHIGHO2_01_FULL_39_8</name>
    <dbReference type="NCBI Taxonomy" id="1797533"/>
    <lineage>
        <taxon>Bacteria</taxon>
        <taxon>Candidatus Buchananiibacteriota</taxon>
    </lineage>
</organism>
<feature type="binding site" evidence="8">
    <location>
        <position position="286"/>
    </location>
    <ligand>
        <name>L-serine</name>
        <dbReference type="ChEBI" id="CHEBI:33384"/>
    </ligand>
</feature>
<protein>
    <recommendedName>
        <fullName evidence="1 7">Serine--tRNA ligase</fullName>
        <ecNumber evidence="1 7">6.1.1.11</ecNumber>
    </recommendedName>
</protein>
<dbReference type="InterPro" id="IPR042103">
    <property type="entry name" value="SerRS_1_N_sf"/>
</dbReference>
<evidence type="ECO:0000256" key="8">
    <source>
        <dbReference type="PIRSR" id="PIRSR001529-1"/>
    </source>
</evidence>
<dbReference type="GO" id="GO:0005737">
    <property type="term" value="C:cytoplasm"/>
    <property type="evidence" value="ECO:0007669"/>
    <property type="project" value="UniProtKB-UniRule"/>
</dbReference>
<dbReference type="InterPro" id="IPR015866">
    <property type="entry name" value="Ser-tRNA-synth_1_N"/>
</dbReference>
<dbReference type="InterPro" id="IPR010978">
    <property type="entry name" value="tRNA-bd_arm"/>
</dbReference>
<keyword evidence="2 11" id="KW-0436">Ligase</keyword>
<dbReference type="Gene3D" id="1.10.287.40">
    <property type="entry name" value="Serine-tRNA synthetase, tRNA binding domain"/>
    <property type="match status" value="1"/>
</dbReference>
<feature type="binding site" evidence="8">
    <location>
        <position position="263"/>
    </location>
    <ligand>
        <name>L-serine</name>
        <dbReference type="ChEBI" id="CHEBI:33384"/>
    </ligand>
</feature>
<dbReference type="EC" id="6.1.1.11" evidence="1 7"/>
<dbReference type="GO" id="GO:0005524">
    <property type="term" value="F:ATP binding"/>
    <property type="evidence" value="ECO:0007669"/>
    <property type="project" value="UniProtKB-KW"/>
</dbReference>
<dbReference type="Gene3D" id="3.30.930.10">
    <property type="entry name" value="Bira Bifunctional Protein, Domain 2"/>
    <property type="match status" value="1"/>
</dbReference>
<evidence type="ECO:0000256" key="1">
    <source>
        <dbReference type="ARBA" id="ARBA00012840"/>
    </source>
</evidence>